<evidence type="ECO:0000256" key="2">
    <source>
        <dbReference type="ARBA" id="ARBA00022980"/>
    </source>
</evidence>
<protein>
    <recommendedName>
        <fullName evidence="4">Large ribosomal subunit protein eL32</fullName>
    </recommendedName>
    <alternativeName>
        <fullName evidence="5">50S ribosomal protein L32e</fullName>
    </alternativeName>
</protein>
<dbReference type="EMBL" id="DRWN01000013">
    <property type="protein sequence ID" value="HHK67768.1"/>
    <property type="molecule type" value="Genomic_DNA"/>
</dbReference>
<feature type="region of interest" description="Disordered" evidence="6">
    <location>
        <begin position="33"/>
        <end position="55"/>
    </location>
</feature>
<dbReference type="Pfam" id="PF01655">
    <property type="entry name" value="Ribosomal_L32e"/>
    <property type="match status" value="1"/>
</dbReference>
<dbReference type="PANTHER" id="PTHR23413:SF1">
    <property type="entry name" value="RIBOSOMAL PROTEIN L32"/>
    <property type="match status" value="1"/>
</dbReference>
<comment type="caution">
    <text evidence="7">The sequence shown here is derived from an EMBL/GenBank/DDBJ whole genome shotgun (WGS) entry which is preliminary data.</text>
</comment>
<dbReference type="SUPFAM" id="SSF52042">
    <property type="entry name" value="Ribosomal protein L32e"/>
    <property type="match status" value="1"/>
</dbReference>
<accession>A0A7C5QCC9</accession>
<dbReference type="GO" id="GO:0022625">
    <property type="term" value="C:cytosolic large ribosomal subunit"/>
    <property type="evidence" value="ECO:0007669"/>
    <property type="project" value="TreeGrafter"/>
</dbReference>
<evidence type="ECO:0000256" key="1">
    <source>
        <dbReference type="ARBA" id="ARBA00008431"/>
    </source>
</evidence>
<dbReference type="InterPro" id="IPR023654">
    <property type="entry name" value="Ribosomal_eL32_arc"/>
</dbReference>
<dbReference type="InterPro" id="IPR001515">
    <property type="entry name" value="Ribosomal_eL32"/>
</dbReference>
<dbReference type="CDD" id="cd00513">
    <property type="entry name" value="Ribosomal_L32_L32e"/>
    <property type="match status" value="1"/>
</dbReference>
<organism evidence="7">
    <name type="scientific">Caldiarchaeum subterraneum</name>
    <dbReference type="NCBI Taxonomy" id="311458"/>
    <lineage>
        <taxon>Archaea</taxon>
        <taxon>Nitrososphaerota</taxon>
        <taxon>Candidatus Caldarchaeales</taxon>
        <taxon>Candidatus Caldarchaeaceae</taxon>
        <taxon>Candidatus Caldarchaeum</taxon>
    </lineage>
</organism>
<gene>
    <name evidence="7" type="ORF">ENM11_01250</name>
</gene>
<dbReference type="AlphaFoldDB" id="A0A7C5QCC9"/>
<evidence type="ECO:0000313" key="7">
    <source>
        <dbReference type="EMBL" id="HHK67768.1"/>
    </source>
</evidence>
<dbReference type="InterPro" id="IPR036351">
    <property type="entry name" value="Ribosomal_eL32_sf"/>
</dbReference>
<keyword evidence="2 7" id="KW-0689">Ribosomal protein</keyword>
<proteinExistence type="inferred from homology"/>
<comment type="similarity">
    <text evidence="1">Belongs to the eukaryotic ribosomal protein eL32 family.</text>
</comment>
<evidence type="ECO:0000256" key="6">
    <source>
        <dbReference type="SAM" id="MobiDB-lite"/>
    </source>
</evidence>
<evidence type="ECO:0000256" key="3">
    <source>
        <dbReference type="ARBA" id="ARBA00023274"/>
    </source>
</evidence>
<dbReference type="GO" id="GO:0006412">
    <property type="term" value="P:translation"/>
    <property type="evidence" value="ECO:0007669"/>
    <property type="project" value="InterPro"/>
</dbReference>
<dbReference type="GO" id="GO:0003735">
    <property type="term" value="F:structural constituent of ribosome"/>
    <property type="evidence" value="ECO:0007669"/>
    <property type="project" value="InterPro"/>
</dbReference>
<dbReference type="NCBIfam" id="NF006332">
    <property type="entry name" value="PRK08562.1"/>
    <property type="match status" value="1"/>
</dbReference>
<evidence type="ECO:0000256" key="4">
    <source>
        <dbReference type="ARBA" id="ARBA00035229"/>
    </source>
</evidence>
<reference evidence="7" key="1">
    <citation type="journal article" date="2020" name="mSystems">
        <title>Genome- and Community-Level Interaction Insights into Carbon Utilization and Element Cycling Functions of Hydrothermarchaeota in Hydrothermal Sediment.</title>
        <authorList>
            <person name="Zhou Z."/>
            <person name="Liu Y."/>
            <person name="Xu W."/>
            <person name="Pan J."/>
            <person name="Luo Z.H."/>
            <person name="Li M."/>
        </authorList>
    </citation>
    <scope>NUCLEOTIDE SEQUENCE [LARGE SCALE GENOMIC DNA]</scope>
    <source>
        <strain evidence="7">SpSt-1056</strain>
    </source>
</reference>
<dbReference type="PANTHER" id="PTHR23413">
    <property type="entry name" value="60S RIBOSOMAL PROTEIN L32 AND DNA-DIRECTED RNA POLYMERASE II, SUBUNIT N"/>
    <property type="match status" value="1"/>
</dbReference>
<keyword evidence="3" id="KW-0687">Ribonucleoprotein</keyword>
<evidence type="ECO:0000256" key="5">
    <source>
        <dbReference type="ARBA" id="ARBA00035377"/>
    </source>
</evidence>
<dbReference type="SMART" id="SM01393">
    <property type="entry name" value="Ribosomal_L32e"/>
    <property type="match status" value="1"/>
</dbReference>
<sequence length="128" mass="14802">MLPRKVLKKRSRTPEFVRQESWRYVRLQTSYRRPRGKDSRMRLQKSGSPPLVKIGYGSPAQYRGLHPSGYRDVLVTEASQLDKLSPERDAVRLSSRLGKRKRTELYQMAVDKGFKVLNPPVKQEASST</sequence>
<name>A0A7C5QCC9_CALS0</name>